<name>A0A8H8DKU8_9FUNG</name>
<accession>A0A8H8DKU8</accession>
<sequence>MVKRGHLPRARFPLFFSSSAPLFHPPRPPRELLPPPPSEDVRVPRWAMGPALSIKTRSCRFRQSNGPGSGVTTMKPALVVAAFAFAGLASYRSTVAAAPVPTSGSDLVRQKPAPAAESDGRVAGLGGDAAKPVGGHAQFHSPAADTRGESSEMMGLLEQPCSDDGCPGSDVPGGFYEYAPGPTPIRFLTDDNIEECQATVAILEASFIEDCSDFGVLAGAADDEEDFNKYCSGKCHAYHVFVLGELSKHCDLTGVGKSFNAYVIKQVAATCSKNPDTGRLCYSDFREATGSFAPQNNEANDEFLCSSPCGFEVLYPRYKFFEVRENAETGRMDSAWDPYKICFDRRHSRLTKSAAKTELEAILPAAESEPFALRNLERFDFGGYDAIYWDFLQDLTDVAPSHSFDFPQEAFRICAARCYNRLKAEAMIDWTRLAAEAAADAALSTSPSATATARPADSRISSAAPASENMEHSRATSTTFPFVHDRAAGCQNSADGETHFCKWVRNKYHWSI</sequence>
<keyword evidence="3" id="KW-1185">Reference proteome</keyword>
<evidence type="ECO:0000313" key="3">
    <source>
        <dbReference type="Proteomes" id="UP000673691"/>
    </source>
</evidence>
<reference evidence="2 3" key="1">
    <citation type="journal article" name="Sci. Rep.">
        <title>Genome-scale phylogenetic analyses confirm Olpidium as the closest living zoosporic fungus to the non-flagellated, terrestrial fungi.</title>
        <authorList>
            <person name="Chang Y."/>
            <person name="Rochon D."/>
            <person name="Sekimoto S."/>
            <person name="Wang Y."/>
            <person name="Chovatia M."/>
            <person name="Sandor L."/>
            <person name="Salamov A."/>
            <person name="Grigoriev I.V."/>
            <person name="Stajich J.E."/>
            <person name="Spatafora J.W."/>
        </authorList>
    </citation>
    <scope>NUCLEOTIDE SEQUENCE [LARGE SCALE GENOMIC DNA]</scope>
    <source>
        <strain evidence="2">S191</strain>
    </source>
</reference>
<dbReference type="EMBL" id="JAEFCI010002730">
    <property type="protein sequence ID" value="KAG5462038.1"/>
    <property type="molecule type" value="Genomic_DNA"/>
</dbReference>
<gene>
    <name evidence="2" type="ORF">BJ554DRAFT_5679</name>
</gene>
<evidence type="ECO:0000256" key="1">
    <source>
        <dbReference type="SAM" id="MobiDB-lite"/>
    </source>
</evidence>
<protein>
    <submittedName>
        <fullName evidence="2">Uncharacterized protein</fullName>
    </submittedName>
</protein>
<proteinExistence type="predicted"/>
<feature type="compositionally biased region" description="Low complexity" evidence="1">
    <location>
        <begin position="444"/>
        <end position="455"/>
    </location>
</feature>
<feature type="region of interest" description="Disordered" evidence="1">
    <location>
        <begin position="444"/>
        <end position="474"/>
    </location>
</feature>
<evidence type="ECO:0000313" key="2">
    <source>
        <dbReference type="EMBL" id="KAG5462038.1"/>
    </source>
</evidence>
<comment type="caution">
    <text evidence="2">The sequence shown here is derived from an EMBL/GenBank/DDBJ whole genome shotgun (WGS) entry which is preliminary data.</text>
</comment>
<dbReference type="AlphaFoldDB" id="A0A8H8DKU8"/>
<organism evidence="2 3">
    <name type="scientific">Olpidium bornovanus</name>
    <dbReference type="NCBI Taxonomy" id="278681"/>
    <lineage>
        <taxon>Eukaryota</taxon>
        <taxon>Fungi</taxon>
        <taxon>Fungi incertae sedis</taxon>
        <taxon>Olpidiomycota</taxon>
        <taxon>Olpidiomycotina</taxon>
        <taxon>Olpidiomycetes</taxon>
        <taxon>Olpidiales</taxon>
        <taxon>Olpidiaceae</taxon>
        <taxon>Olpidium</taxon>
    </lineage>
</organism>
<dbReference type="Proteomes" id="UP000673691">
    <property type="component" value="Unassembled WGS sequence"/>
</dbReference>
<feature type="region of interest" description="Disordered" evidence="1">
    <location>
        <begin position="99"/>
        <end position="151"/>
    </location>
</feature>